<dbReference type="Proteomes" id="UP000244817">
    <property type="component" value="Unassembled WGS sequence"/>
</dbReference>
<comment type="caution">
    <text evidence="1">The sequence shown here is derived from an EMBL/GenBank/DDBJ whole genome shotgun (WGS) entry which is preliminary data.</text>
</comment>
<evidence type="ECO:0000313" key="2">
    <source>
        <dbReference type="Proteomes" id="UP000244817"/>
    </source>
</evidence>
<sequence length="270" mass="30887">MCSFELNERANGHIGNGGLFRIADNIAGLRNYAEPLVLLLDIRRKNGPLVLCIKRWRAKKKFITVSREIALLPFSKAICNAQLLRCLIEQQDIPLYFGSANALSSGLGTRHKLDLRFVAEIFRRRVFKRCVFCSRFLGDDGSKGNTANAFPCAISNRLECTILHELEERFTVNCLTQKQPLVLFHRPSVDETKHGNNCAQFLMIFTGNRFPSFPIMYSPWFDIENFRNLRPCKATEALELDSQFTWRLYNGLNGTFVGCHRNANAFRRCA</sequence>
<reference evidence="1 2" key="1">
    <citation type="submission" date="2018-04" db="EMBL/GenBank/DDBJ databases">
        <title>Pelagivirga bohaiensis gen. nov., sp. nov., a bacterium isolated from the Bohai Sea.</title>
        <authorList>
            <person name="Ji X."/>
        </authorList>
    </citation>
    <scope>NUCLEOTIDE SEQUENCE [LARGE SCALE GENOMIC DNA]</scope>
    <source>
        <strain evidence="1 2">BH-SD16</strain>
    </source>
</reference>
<organism evidence="1 2">
    <name type="scientific">Thalassorhabdomicrobium marinisediminis</name>
    <dbReference type="NCBI Taxonomy" id="2170577"/>
    <lineage>
        <taxon>Bacteria</taxon>
        <taxon>Pseudomonadati</taxon>
        <taxon>Pseudomonadota</taxon>
        <taxon>Alphaproteobacteria</taxon>
        <taxon>Rhodobacterales</taxon>
        <taxon>Paracoccaceae</taxon>
        <taxon>Thalassorhabdomicrobium</taxon>
    </lineage>
</organism>
<protein>
    <submittedName>
        <fullName evidence="1">Uncharacterized protein</fullName>
    </submittedName>
</protein>
<name>A0A2T7FSZ0_9RHOB</name>
<gene>
    <name evidence="1" type="ORF">DC363_16270</name>
</gene>
<evidence type="ECO:0000313" key="1">
    <source>
        <dbReference type="EMBL" id="PVA05252.1"/>
    </source>
</evidence>
<dbReference type="EMBL" id="QCYG01000013">
    <property type="protein sequence ID" value="PVA05252.1"/>
    <property type="molecule type" value="Genomic_DNA"/>
</dbReference>
<dbReference type="AlphaFoldDB" id="A0A2T7FSZ0"/>
<keyword evidence="2" id="KW-1185">Reference proteome</keyword>
<accession>A0A2T7FSZ0</accession>
<proteinExistence type="predicted"/>